<proteinExistence type="predicted"/>
<keyword evidence="1" id="KW-0812">Transmembrane</keyword>
<evidence type="ECO:0000256" key="1">
    <source>
        <dbReference type="SAM" id="Phobius"/>
    </source>
</evidence>
<dbReference type="EMBL" id="NKCK01000244">
    <property type="protein sequence ID" value="RSL89482.1"/>
    <property type="molecule type" value="Genomic_DNA"/>
</dbReference>
<dbReference type="AlphaFoldDB" id="A0A428SI66"/>
<name>A0A428SI66_9HYPO</name>
<accession>A0A428SI66</accession>
<organism evidence="2 3">
    <name type="scientific">Fusarium oligoseptatum</name>
    <dbReference type="NCBI Taxonomy" id="2604345"/>
    <lineage>
        <taxon>Eukaryota</taxon>
        <taxon>Fungi</taxon>
        <taxon>Dikarya</taxon>
        <taxon>Ascomycota</taxon>
        <taxon>Pezizomycotina</taxon>
        <taxon>Sordariomycetes</taxon>
        <taxon>Hypocreomycetidae</taxon>
        <taxon>Hypocreales</taxon>
        <taxon>Nectriaceae</taxon>
        <taxon>Fusarium</taxon>
        <taxon>Fusarium solani species complex</taxon>
    </lineage>
</organism>
<keyword evidence="3" id="KW-1185">Reference proteome</keyword>
<reference evidence="2 3" key="1">
    <citation type="submission" date="2017-06" db="EMBL/GenBank/DDBJ databases">
        <title>Comparative genomic analysis of Ambrosia Fusariam Clade fungi.</title>
        <authorList>
            <person name="Stajich J.E."/>
            <person name="Carrillo J."/>
            <person name="Kijimoto T."/>
            <person name="Eskalen A."/>
            <person name="O'Donnell K."/>
            <person name="Kasson M."/>
        </authorList>
    </citation>
    <scope>NUCLEOTIDE SEQUENCE [LARGE SCALE GENOMIC DNA]</scope>
    <source>
        <strain evidence="2 3">NRRL62579</strain>
    </source>
</reference>
<gene>
    <name evidence="2" type="ORF">CEP52_014890</name>
</gene>
<feature type="transmembrane region" description="Helical" evidence="1">
    <location>
        <begin position="39"/>
        <end position="57"/>
    </location>
</feature>
<sequence>MHEMGGWRGERADSHSVLFELYCYSTLNHVQGVGISPSLTFFLLCSALLVSLFVEFAADVSEVVAGIVILDALSTRAFLISFRGHGERANLQLTVCPR</sequence>
<comment type="caution">
    <text evidence="2">The sequence shown here is derived from an EMBL/GenBank/DDBJ whole genome shotgun (WGS) entry which is preliminary data.</text>
</comment>
<keyword evidence="1" id="KW-0472">Membrane</keyword>
<evidence type="ECO:0000313" key="3">
    <source>
        <dbReference type="Proteomes" id="UP000287144"/>
    </source>
</evidence>
<protein>
    <submittedName>
        <fullName evidence="2">Uncharacterized protein</fullName>
    </submittedName>
</protein>
<evidence type="ECO:0000313" key="2">
    <source>
        <dbReference type="EMBL" id="RSL89482.1"/>
    </source>
</evidence>
<dbReference type="Proteomes" id="UP000287144">
    <property type="component" value="Unassembled WGS sequence"/>
</dbReference>
<keyword evidence="1" id="KW-1133">Transmembrane helix</keyword>